<evidence type="ECO:0000313" key="2">
    <source>
        <dbReference type="Proteomes" id="UP000230719"/>
    </source>
</evidence>
<reference evidence="1 2" key="1">
    <citation type="submission" date="2017-08" db="EMBL/GenBank/DDBJ databases">
        <title>Analysis of Fusobacterium persistence and antibiotic response in human colorectal.</title>
        <authorList>
            <person name="Bullman S."/>
        </authorList>
    </citation>
    <scope>NUCLEOTIDE SEQUENCE [LARGE SCALE GENOMIC DNA]</scope>
    <source>
        <strain evidence="1 2">P2_CP</strain>
    </source>
</reference>
<proteinExistence type="predicted"/>
<evidence type="ECO:0008006" key="3">
    <source>
        <dbReference type="Google" id="ProtNLM"/>
    </source>
</evidence>
<dbReference type="Proteomes" id="UP000230719">
    <property type="component" value="Unassembled WGS sequence"/>
</dbReference>
<organism evidence="1 2">
    <name type="scientific">Fusobacterium animalis</name>
    <dbReference type="NCBI Taxonomy" id="76859"/>
    <lineage>
        <taxon>Bacteria</taxon>
        <taxon>Fusobacteriati</taxon>
        <taxon>Fusobacteriota</taxon>
        <taxon>Fusobacteriia</taxon>
        <taxon>Fusobacteriales</taxon>
        <taxon>Fusobacteriaceae</taxon>
        <taxon>Fusobacterium</taxon>
    </lineage>
</organism>
<accession>A0A2G9FAK5</accession>
<name>A0A2G9FAK5_9FUSO</name>
<comment type="caution">
    <text evidence="1">The sequence shown here is derived from an EMBL/GenBank/DDBJ whole genome shotgun (WGS) entry which is preliminary data.</text>
</comment>
<protein>
    <recommendedName>
        <fullName evidence="3">DUF4298 domain-containing protein</fullName>
    </recommendedName>
</protein>
<gene>
    <name evidence="1" type="ORF">CI114_10160</name>
</gene>
<sequence length="87" mass="10825">MDIEIIRAFKNIEDKLEELKNRNFSDENLKELFNYLEDWDKKYDLKLFKLMGNFEIKKYENFDEMEEAWKNTVEDFKTLINSLFQRK</sequence>
<dbReference type="AlphaFoldDB" id="A0A2G9FAK5"/>
<dbReference type="RefSeq" id="WP_158410731.1">
    <property type="nucleotide sequence ID" value="NZ_CP056023.1"/>
</dbReference>
<evidence type="ECO:0000313" key="1">
    <source>
        <dbReference type="EMBL" id="PIM88963.1"/>
    </source>
</evidence>
<dbReference type="EMBL" id="NPND01000040">
    <property type="protein sequence ID" value="PIM88963.1"/>
    <property type="molecule type" value="Genomic_DNA"/>
</dbReference>